<sequence>MPARTFDIVVVGRGPVGLAAAAFAEQLGMSVAIVEKHRDLYALPRAGHVDHEIVRLFQSVGVASAMLEDSYPTTEYVWVNADGETIMEFDWGSKGISGYNSDYMQFQPVFENALIERVAGSSLVEQFLGWEAQTFDEQPDAAVVGLAKTIMVPGQIRPVATDEKQTIRARYVIAADGANSGVRAKLGVERDDFGFNEKWLVVDARKKREISFDFDCGQICDPKRPITVLPLGKRHRRWEWAMLPGESVAELESPEMAWKLLAEQNITPDDVEIIRRLVYTFEARHARGWRRGRIFLAGDAAHTMPPFMGQGMCSGLRDAKNLAWKLDLVLRGVAHPSLLDTYEGERSPHTRDWTLISLEAGKVPCTLDPVQARLRDERFRCGWKPPMPNFPKLDDGVLSFGPNGKPAGLAGTLSLQAKIAKNGSAELFDQFFPSTGFIVISTKANPATGLSGRQTKALQRIGTHFVHVGSDAGADAIDVDGAYAAYFAEHGIEAIIHRPDFYVFGAAARLTDLPGLVDELLQRLDYIEVTNADVGKKNRTGQQDAVA</sequence>
<dbReference type="SUPFAM" id="SSF51905">
    <property type="entry name" value="FAD/NAD(P)-binding domain"/>
    <property type="match status" value="1"/>
</dbReference>
<evidence type="ECO:0000313" key="3">
    <source>
        <dbReference type="EMBL" id="MCZ8548508.1"/>
    </source>
</evidence>
<evidence type="ECO:0000256" key="1">
    <source>
        <dbReference type="ARBA" id="ARBA00023002"/>
    </source>
</evidence>
<keyword evidence="4" id="KW-1185">Reference proteome</keyword>
<dbReference type="InterPro" id="IPR036188">
    <property type="entry name" value="FAD/NAD-bd_sf"/>
</dbReference>
<dbReference type="InterPro" id="IPR050631">
    <property type="entry name" value="PheA/TfdB_FAD_monoxygenase"/>
</dbReference>
<accession>A0ABT4R3U2</accession>
<dbReference type="Pfam" id="PF01494">
    <property type="entry name" value="FAD_binding_3"/>
    <property type="match status" value="1"/>
</dbReference>
<keyword evidence="1" id="KW-0560">Oxidoreductase</keyword>
<feature type="domain" description="FAD-binding" evidence="2">
    <location>
        <begin position="7"/>
        <end position="351"/>
    </location>
</feature>
<comment type="caution">
    <text evidence="3">The sequence shown here is derived from an EMBL/GenBank/DDBJ whole genome shotgun (WGS) entry which is preliminary data.</text>
</comment>
<dbReference type="PANTHER" id="PTHR43476:SF3">
    <property type="entry name" value="FAD-BINDING MONOOXYGENASE"/>
    <property type="match status" value="1"/>
</dbReference>
<dbReference type="InterPro" id="IPR002938">
    <property type="entry name" value="FAD-bd"/>
</dbReference>
<gene>
    <name evidence="3" type="ORF">OOJ09_30460</name>
</gene>
<organism evidence="3 4">
    <name type="scientific">Mesorhizobium qingshengii</name>
    <dbReference type="NCBI Taxonomy" id="1165689"/>
    <lineage>
        <taxon>Bacteria</taxon>
        <taxon>Pseudomonadati</taxon>
        <taxon>Pseudomonadota</taxon>
        <taxon>Alphaproteobacteria</taxon>
        <taxon>Hyphomicrobiales</taxon>
        <taxon>Phyllobacteriaceae</taxon>
        <taxon>Mesorhizobium</taxon>
    </lineage>
</organism>
<dbReference type="RefSeq" id="WP_269908757.1">
    <property type="nucleotide sequence ID" value="NZ_JAPFQA010000029.1"/>
</dbReference>
<reference evidence="3" key="1">
    <citation type="submission" date="2022-11" db="EMBL/GenBank/DDBJ databases">
        <authorList>
            <person name="Coimbra C."/>
        </authorList>
    </citation>
    <scope>NUCLEOTIDE SEQUENCE</scope>
    <source>
        <strain evidence="3">Jales19</strain>
    </source>
</reference>
<name>A0ABT4R3U2_9HYPH</name>
<proteinExistence type="predicted"/>
<evidence type="ECO:0000259" key="2">
    <source>
        <dbReference type="Pfam" id="PF01494"/>
    </source>
</evidence>
<dbReference type="PANTHER" id="PTHR43476">
    <property type="entry name" value="3-(3-HYDROXY-PHENYL)PROPIONATE/3-HYDROXYCINNAMIC ACID HYDROXYLASE"/>
    <property type="match status" value="1"/>
</dbReference>
<dbReference type="Gene3D" id="3.30.9.10">
    <property type="entry name" value="D-Amino Acid Oxidase, subunit A, domain 2"/>
    <property type="match status" value="1"/>
</dbReference>
<protein>
    <submittedName>
        <fullName evidence="3">Bifunctional 3-(3-hydroxy-phenyl)propionate/3-hydroxycinnamic acid hydroxylase</fullName>
    </submittedName>
</protein>
<dbReference type="Proteomes" id="UP001152178">
    <property type="component" value="Unassembled WGS sequence"/>
</dbReference>
<evidence type="ECO:0000313" key="4">
    <source>
        <dbReference type="Proteomes" id="UP001152178"/>
    </source>
</evidence>
<dbReference type="NCBIfam" id="NF004829">
    <property type="entry name" value="PRK06183.1-3"/>
    <property type="match status" value="1"/>
</dbReference>
<dbReference type="Gene3D" id="3.50.50.60">
    <property type="entry name" value="FAD/NAD(P)-binding domain"/>
    <property type="match status" value="1"/>
</dbReference>
<dbReference type="PRINTS" id="PR00420">
    <property type="entry name" value="RNGMNOXGNASE"/>
</dbReference>
<dbReference type="EMBL" id="JAPFQA010000029">
    <property type="protein sequence ID" value="MCZ8548508.1"/>
    <property type="molecule type" value="Genomic_DNA"/>
</dbReference>